<evidence type="ECO:0000313" key="2">
    <source>
        <dbReference type="Proteomes" id="UP000002487"/>
    </source>
</evidence>
<dbReference type="EnsemblBacteria" id="AAM05387">
    <property type="protein sequence ID" value="AAM05387"/>
    <property type="gene ID" value="MA_1984"/>
</dbReference>
<dbReference type="HOGENOM" id="CLU_1965537_0_0_2"/>
<reference evidence="1 2" key="1">
    <citation type="journal article" date="2002" name="Genome Res.">
        <title>The genome of Methanosarcina acetivorans reveals extensive metabolic and physiological diversity.</title>
        <authorList>
            <person name="Galagan J.E."/>
            <person name="Nusbaum C."/>
            <person name="Roy A."/>
            <person name="Endrizzi M.G."/>
            <person name="Macdonald P."/>
            <person name="FitzHugh W."/>
            <person name="Calvo S."/>
            <person name="Engels R."/>
            <person name="Smirnov S."/>
            <person name="Atnoor D."/>
            <person name="Brown A."/>
            <person name="Allen N."/>
            <person name="Naylor J."/>
            <person name="Stange-Thomann N."/>
            <person name="DeArellano K."/>
            <person name="Johnson R."/>
            <person name="Linton L."/>
            <person name="McEwan P."/>
            <person name="McKernan K."/>
            <person name="Talamas J."/>
            <person name="Tirrell A."/>
            <person name="Ye W."/>
            <person name="Zimmer A."/>
            <person name="Barber R.D."/>
            <person name="Cann I."/>
            <person name="Graham D.E."/>
            <person name="Grahame D.A."/>
            <person name="Guss A."/>
            <person name="Hedderich R."/>
            <person name="Ingram-Smith C."/>
            <person name="Kuettner C.H."/>
            <person name="Krzycki J.A."/>
            <person name="Leigh J.A."/>
            <person name="Li W."/>
            <person name="Liu J."/>
            <person name="Mukhopadhyay B."/>
            <person name="Reeve J.N."/>
            <person name="Smith K."/>
            <person name="Springer T.A."/>
            <person name="Umayam L.A."/>
            <person name="White O."/>
            <person name="White R.H."/>
            <person name="de Macario E.C."/>
            <person name="Ferry J.G."/>
            <person name="Jarrell K.F."/>
            <person name="Jing H."/>
            <person name="Macario A.J.L."/>
            <person name="Paulsen I."/>
            <person name="Pritchett M."/>
            <person name="Sowers K.R."/>
            <person name="Swanson R.V."/>
            <person name="Zinder S.H."/>
            <person name="Lander E."/>
            <person name="Metcalf W.W."/>
            <person name="Birren B."/>
        </authorList>
    </citation>
    <scope>NUCLEOTIDE SEQUENCE [LARGE SCALE GENOMIC DNA]</scope>
    <source>
        <strain evidence="2">ATCC 35395 / DSM 2834 / JCM 12185 / C2A</strain>
    </source>
</reference>
<sequence length="127" mass="14417">MGIVLGVDQSLKMKKIIGIFLAVCFVLSVTAAAASAGGADQNKYRDKKIINDGSAKSLKNDKGKNIHSWKQKFWIWVWVPGHYEFKVIKTDSYDKHHHGTATKKVIRIWVPGHWELKLLKFNHGIFS</sequence>
<dbReference type="Proteomes" id="UP000002487">
    <property type="component" value="Chromosome"/>
</dbReference>
<keyword evidence="2" id="KW-1185">Reference proteome</keyword>
<proteinExistence type="predicted"/>
<evidence type="ECO:0000313" key="1">
    <source>
        <dbReference type="EMBL" id="AAM05387.1"/>
    </source>
</evidence>
<dbReference type="AlphaFoldDB" id="Q8TPC9"/>
<gene>
    <name evidence="1" type="ordered locus">MA_1984</name>
</gene>
<organism evidence="1 2">
    <name type="scientific">Methanosarcina acetivorans (strain ATCC 35395 / DSM 2834 / JCM 12185 / C2A)</name>
    <dbReference type="NCBI Taxonomy" id="188937"/>
    <lineage>
        <taxon>Archaea</taxon>
        <taxon>Methanobacteriati</taxon>
        <taxon>Methanobacteriota</taxon>
        <taxon>Stenosarchaea group</taxon>
        <taxon>Methanomicrobia</taxon>
        <taxon>Methanosarcinales</taxon>
        <taxon>Methanosarcinaceae</taxon>
        <taxon>Methanosarcina</taxon>
    </lineage>
</organism>
<protein>
    <submittedName>
        <fullName evidence="1">Uncharacterized protein</fullName>
    </submittedName>
</protein>
<dbReference type="KEGG" id="mac:MA_1984"/>
<dbReference type="InParanoid" id="Q8TPC9"/>
<name>Q8TPC9_METAC</name>
<dbReference type="EMBL" id="AE010299">
    <property type="protein sequence ID" value="AAM05387.1"/>
    <property type="molecule type" value="Genomic_DNA"/>
</dbReference>
<accession>Q8TPC9</accession>